<gene>
    <name evidence="8" type="ORF">CWE13_04865</name>
</gene>
<dbReference type="EMBL" id="PIPP01000002">
    <property type="protein sequence ID" value="RUO37298.1"/>
    <property type="molecule type" value="Genomic_DNA"/>
</dbReference>
<evidence type="ECO:0000313" key="9">
    <source>
        <dbReference type="Proteomes" id="UP000286934"/>
    </source>
</evidence>
<reference evidence="9" key="1">
    <citation type="journal article" date="2018" name="Front. Microbiol.">
        <title>Genome-Based Analysis Reveals the Taxonomy and Diversity of the Family Idiomarinaceae.</title>
        <authorList>
            <person name="Liu Y."/>
            <person name="Lai Q."/>
            <person name="Shao Z."/>
        </authorList>
    </citation>
    <scope>NUCLEOTIDE SEQUENCE [LARGE SCALE GENOMIC DNA]</scope>
    <source>
        <strain evidence="9">AIS</strain>
    </source>
</reference>
<comment type="similarity">
    <text evidence="3 6">Belongs to the UDP-N-acetylglucosamine 2-epimerase family.</text>
</comment>
<dbReference type="AlphaFoldDB" id="A0A432WU72"/>
<evidence type="ECO:0000259" key="7">
    <source>
        <dbReference type="Pfam" id="PF02350"/>
    </source>
</evidence>
<sequence>MKVLLAFGTRPEAIKMAPLVKALQADEKFSVVVAVTAQHREMLDQVLNLFEIVPDYDLNLMKAGQDLYDVTSKVLLGLRDVFRDAKPDVILVHGDTATTFAATLAAFYAQIPVGHVEAGLRTHDLYSPWPEEANRQLTGRLAKWHFAPTERNRKDLLREQVQDDVIVVTGNTVIDALHWVIDKIGSDVELQHSIQGQLLRAGLSVDLSNQKLVLITGHRRENFGQGFENICQALRELATRHPDVHFVYPVHLNPNVQKPVKTLLAGLENVHLIEPLGYEPFVHLMQQSYLVLTDSGGVQEEAPGLGKPVLVMRDTTERPEAVDAGTVKLVGTSVERIVFEVSNLLSNNVAYAEMSRAHNPYGDGRACSRIAEYLREQS</sequence>
<dbReference type="PANTHER" id="PTHR43174:SF2">
    <property type="entry name" value="UDP-N-ACETYLGLUCOSAMINE 2-EPIMERASE"/>
    <property type="match status" value="1"/>
</dbReference>
<dbReference type="SUPFAM" id="SSF53756">
    <property type="entry name" value="UDP-Glycosyltransferase/glycogen phosphorylase"/>
    <property type="match status" value="1"/>
</dbReference>
<proteinExistence type="inferred from homology"/>
<dbReference type="InterPro" id="IPR029767">
    <property type="entry name" value="WecB-like"/>
</dbReference>
<accession>A0A432WU72</accession>
<feature type="domain" description="UDP-N-acetylglucosamine 2-epimerase" evidence="7">
    <location>
        <begin position="21"/>
        <end position="374"/>
    </location>
</feature>
<dbReference type="InterPro" id="IPR003331">
    <property type="entry name" value="UDP_GlcNAc_Epimerase_2_dom"/>
</dbReference>
<dbReference type="EC" id="5.1.3.14" evidence="4"/>
<dbReference type="Gene3D" id="3.40.50.2000">
    <property type="entry name" value="Glycogen Phosphorylase B"/>
    <property type="match status" value="2"/>
</dbReference>
<evidence type="ECO:0000313" key="8">
    <source>
        <dbReference type="EMBL" id="RUO37298.1"/>
    </source>
</evidence>
<dbReference type="Proteomes" id="UP000286934">
    <property type="component" value="Unassembled WGS sequence"/>
</dbReference>
<evidence type="ECO:0000256" key="6">
    <source>
        <dbReference type="RuleBase" id="RU003513"/>
    </source>
</evidence>
<evidence type="ECO:0000256" key="5">
    <source>
        <dbReference type="ARBA" id="ARBA00074883"/>
    </source>
</evidence>
<comment type="catalytic activity">
    <reaction evidence="2">
        <text>UDP-N-acetyl-alpha-D-glucosamine = UDP-N-acetyl-alpha-D-mannosamine</text>
        <dbReference type="Rhea" id="RHEA:17213"/>
        <dbReference type="ChEBI" id="CHEBI:57705"/>
        <dbReference type="ChEBI" id="CHEBI:68623"/>
        <dbReference type="EC" id="5.1.3.14"/>
    </reaction>
</comment>
<keyword evidence="9" id="KW-1185">Reference proteome</keyword>
<organism evidence="8 9">
    <name type="scientific">Aliidiomarina shirensis</name>
    <dbReference type="NCBI Taxonomy" id="1048642"/>
    <lineage>
        <taxon>Bacteria</taxon>
        <taxon>Pseudomonadati</taxon>
        <taxon>Pseudomonadota</taxon>
        <taxon>Gammaproteobacteria</taxon>
        <taxon>Alteromonadales</taxon>
        <taxon>Idiomarinaceae</taxon>
        <taxon>Aliidiomarina</taxon>
    </lineage>
</organism>
<dbReference type="NCBIfam" id="TIGR00236">
    <property type="entry name" value="wecB"/>
    <property type="match status" value="1"/>
</dbReference>
<dbReference type="PANTHER" id="PTHR43174">
    <property type="entry name" value="UDP-N-ACETYLGLUCOSAMINE 2-EPIMERASE"/>
    <property type="match status" value="1"/>
</dbReference>
<comment type="caution">
    <text evidence="8">The sequence shown here is derived from an EMBL/GenBank/DDBJ whole genome shotgun (WGS) entry which is preliminary data.</text>
</comment>
<evidence type="ECO:0000256" key="4">
    <source>
        <dbReference type="ARBA" id="ARBA00038858"/>
    </source>
</evidence>
<keyword evidence="1 6" id="KW-0413">Isomerase</keyword>
<evidence type="ECO:0000256" key="2">
    <source>
        <dbReference type="ARBA" id="ARBA00036080"/>
    </source>
</evidence>
<dbReference type="GO" id="GO:0008761">
    <property type="term" value="F:UDP-N-acetylglucosamine 2-epimerase activity"/>
    <property type="evidence" value="ECO:0007669"/>
    <property type="project" value="UniProtKB-EC"/>
</dbReference>
<protein>
    <recommendedName>
        <fullName evidence="5">UDP-N-acetylglucosamine 2-epimerase</fullName>
        <ecNumber evidence="4">5.1.3.14</ecNumber>
    </recommendedName>
</protein>
<dbReference type="RefSeq" id="WP_126806419.1">
    <property type="nucleotide sequence ID" value="NZ_PIPP01000002.1"/>
</dbReference>
<dbReference type="CDD" id="cd03786">
    <property type="entry name" value="GTB_UDP-GlcNAc_2-Epimerase"/>
    <property type="match status" value="1"/>
</dbReference>
<name>A0A432WU72_9GAMM</name>
<evidence type="ECO:0000256" key="1">
    <source>
        <dbReference type="ARBA" id="ARBA00023235"/>
    </source>
</evidence>
<dbReference type="OrthoDB" id="9803238at2"/>
<evidence type="ECO:0000256" key="3">
    <source>
        <dbReference type="ARBA" id="ARBA00038209"/>
    </source>
</evidence>
<dbReference type="FunFam" id="3.40.50.2000:FF:000043">
    <property type="entry name" value="UDP-N-acetylglucosamine 2-epimerase"/>
    <property type="match status" value="1"/>
</dbReference>
<dbReference type="Pfam" id="PF02350">
    <property type="entry name" value="Epimerase_2"/>
    <property type="match status" value="1"/>
</dbReference>